<dbReference type="GO" id="GO:0000160">
    <property type="term" value="P:phosphorelay signal transduction system"/>
    <property type="evidence" value="ECO:0007669"/>
    <property type="project" value="InterPro"/>
</dbReference>
<dbReference type="Pfam" id="PF00486">
    <property type="entry name" value="Trans_reg_C"/>
    <property type="match status" value="1"/>
</dbReference>
<feature type="DNA-binding region" description="OmpR/PhoB-type" evidence="2">
    <location>
        <begin position="17"/>
        <end position="121"/>
    </location>
</feature>
<evidence type="ECO:0000313" key="5">
    <source>
        <dbReference type="Proteomes" id="UP000019918"/>
    </source>
</evidence>
<dbReference type="InterPro" id="IPR001867">
    <property type="entry name" value="OmpR/PhoB-type_DNA-bd"/>
</dbReference>
<keyword evidence="5" id="KW-1185">Reference proteome</keyword>
<dbReference type="Proteomes" id="UP000019918">
    <property type="component" value="Unassembled WGS sequence"/>
</dbReference>
<reference evidence="4 5" key="1">
    <citation type="submission" date="2014-02" db="EMBL/GenBank/DDBJ databases">
        <title>Draft genome of Erwinia mallotivora strain BT-MARDI, a papaya dieback pathogen.</title>
        <authorList>
            <person name="Redzuan R."/>
            <person name="Abu Bakar N."/>
            <person name="Badrun R."/>
            <person name="Mohd Raih M.F."/>
            <person name="Rozano L."/>
            <person name="Mat Amin N."/>
        </authorList>
    </citation>
    <scope>NUCLEOTIDE SEQUENCE [LARGE SCALE GENOMIC DNA]</scope>
    <source>
        <strain evidence="4 5">BT-MARDI</strain>
    </source>
</reference>
<dbReference type="OrthoDB" id="6485260at2"/>
<dbReference type="STRING" id="69222.BG55_10775"/>
<dbReference type="GO" id="GO:0003677">
    <property type="term" value="F:DNA binding"/>
    <property type="evidence" value="ECO:0007669"/>
    <property type="project" value="UniProtKB-UniRule"/>
</dbReference>
<dbReference type="SMART" id="SM00862">
    <property type="entry name" value="Trans_reg_C"/>
    <property type="match status" value="1"/>
</dbReference>
<dbReference type="AlphaFoldDB" id="A0A014N8C7"/>
<dbReference type="PATRIC" id="fig|69222.5.peg.2232"/>
<dbReference type="RefSeq" id="WP_034937118.1">
    <property type="nucleotide sequence ID" value="NZ_JFHN01000045.1"/>
</dbReference>
<feature type="domain" description="OmpR/PhoB-type" evidence="3">
    <location>
        <begin position="17"/>
        <end position="121"/>
    </location>
</feature>
<dbReference type="Gene3D" id="1.10.10.10">
    <property type="entry name" value="Winged helix-like DNA-binding domain superfamily/Winged helix DNA-binding domain"/>
    <property type="match status" value="1"/>
</dbReference>
<gene>
    <name evidence="4" type="ORF">BG55_10775</name>
</gene>
<dbReference type="SUPFAM" id="SSF46894">
    <property type="entry name" value="C-terminal effector domain of the bipartite response regulators"/>
    <property type="match status" value="1"/>
</dbReference>
<accession>A0A014N8C7</accession>
<organism evidence="4 5">
    <name type="scientific">Erwinia mallotivora</name>
    <dbReference type="NCBI Taxonomy" id="69222"/>
    <lineage>
        <taxon>Bacteria</taxon>
        <taxon>Pseudomonadati</taxon>
        <taxon>Pseudomonadota</taxon>
        <taxon>Gammaproteobacteria</taxon>
        <taxon>Enterobacterales</taxon>
        <taxon>Erwiniaceae</taxon>
        <taxon>Erwinia</taxon>
    </lineage>
</organism>
<proteinExistence type="predicted"/>
<protein>
    <recommendedName>
        <fullName evidence="3">OmpR/PhoB-type domain-containing protein</fullName>
    </recommendedName>
</protein>
<sequence length="135" mass="15886">MDQHSKKVFGYVIEKDIQVNIVQNSVININHLNREKNPAVVTLRKTMMRLFIYLLENADGKVIPHEDILLNVWDKYGLSSSTQRLWQVMRCLRNKLSSLGIPEDFITRIETGPERGYRVNKDKVTTIYYYDQKNL</sequence>
<evidence type="ECO:0000259" key="3">
    <source>
        <dbReference type="PROSITE" id="PS51755"/>
    </source>
</evidence>
<evidence type="ECO:0000313" key="4">
    <source>
        <dbReference type="EMBL" id="EXU75628.1"/>
    </source>
</evidence>
<dbReference type="GO" id="GO:0006355">
    <property type="term" value="P:regulation of DNA-templated transcription"/>
    <property type="evidence" value="ECO:0007669"/>
    <property type="project" value="InterPro"/>
</dbReference>
<keyword evidence="1 2" id="KW-0238">DNA-binding</keyword>
<name>A0A014N8C7_9GAMM</name>
<dbReference type="PROSITE" id="PS51755">
    <property type="entry name" value="OMPR_PHOB"/>
    <property type="match status" value="1"/>
</dbReference>
<dbReference type="InterPro" id="IPR016032">
    <property type="entry name" value="Sig_transdc_resp-reg_C-effctor"/>
</dbReference>
<evidence type="ECO:0000256" key="1">
    <source>
        <dbReference type="ARBA" id="ARBA00023125"/>
    </source>
</evidence>
<dbReference type="EMBL" id="JFHN01000045">
    <property type="protein sequence ID" value="EXU75628.1"/>
    <property type="molecule type" value="Genomic_DNA"/>
</dbReference>
<dbReference type="InterPro" id="IPR036388">
    <property type="entry name" value="WH-like_DNA-bd_sf"/>
</dbReference>
<comment type="caution">
    <text evidence="4">The sequence shown here is derived from an EMBL/GenBank/DDBJ whole genome shotgun (WGS) entry which is preliminary data.</text>
</comment>
<evidence type="ECO:0000256" key="2">
    <source>
        <dbReference type="PROSITE-ProRule" id="PRU01091"/>
    </source>
</evidence>